<accession>A0ABT1NGU8</accession>
<dbReference type="PANTHER" id="PTHR42756:SF1">
    <property type="entry name" value="TRANSCRIPTIONAL REPRESSOR OF EMRAB OPERON"/>
    <property type="match status" value="1"/>
</dbReference>
<keyword evidence="1" id="KW-0805">Transcription regulation</keyword>
<keyword evidence="2" id="KW-0238">DNA-binding</keyword>
<dbReference type="RefSeq" id="WP_255228009.1">
    <property type="nucleotide sequence ID" value="NZ_JAJEKE010000012.1"/>
</dbReference>
<comment type="caution">
    <text evidence="5">The sequence shown here is derived from an EMBL/GenBank/DDBJ whole genome shotgun (WGS) entry which is preliminary data.</text>
</comment>
<dbReference type="PROSITE" id="PS50995">
    <property type="entry name" value="HTH_MARR_2"/>
    <property type="match status" value="1"/>
</dbReference>
<dbReference type="InterPro" id="IPR036388">
    <property type="entry name" value="WH-like_DNA-bd_sf"/>
</dbReference>
<gene>
    <name evidence="5" type="ORF">LJD61_13120</name>
</gene>
<dbReference type="Pfam" id="PF12802">
    <property type="entry name" value="MarR_2"/>
    <property type="match status" value="1"/>
</dbReference>
<protein>
    <submittedName>
        <fullName evidence="5">MarR family transcriptional regulator</fullName>
    </submittedName>
</protein>
<evidence type="ECO:0000313" key="6">
    <source>
        <dbReference type="Proteomes" id="UP001651880"/>
    </source>
</evidence>
<organism evidence="5 6">
    <name type="scientific">Lutispora saccharofermentans</name>
    <dbReference type="NCBI Taxonomy" id="3024236"/>
    <lineage>
        <taxon>Bacteria</taxon>
        <taxon>Bacillati</taxon>
        <taxon>Bacillota</taxon>
        <taxon>Clostridia</taxon>
        <taxon>Lutisporales</taxon>
        <taxon>Lutisporaceae</taxon>
        <taxon>Lutispora</taxon>
    </lineage>
</organism>
<keyword evidence="6" id="KW-1185">Reference proteome</keyword>
<keyword evidence="3" id="KW-0804">Transcription</keyword>
<dbReference type="InterPro" id="IPR000835">
    <property type="entry name" value="HTH_MarR-typ"/>
</dbReference>
<evidence type="ECO:0000259" key="4">
    <source>
        <dbReference type="PROSITE" id="PS50995"/>
    </source>
</evidence>
<dbReference type="EMBL" id="JAJEKE010000012">
    <property type="protein sequence ID" value="MCQ1530485.1"/>
    <property type="molecule type" value="Genomic_DNA"/>
</dbReference>
<dbReference type="Proteomes" id="UP001651880">
    <property type="component" value="Unassembled WGS sequence"/>
</dbReference>
<evidence type="ECO:0000313" key="5">
    <source>
        <dbReference type="EMBL" id="MCQ1530485.1"/>
    </source>
</evidence>
<dbReference type="SUPFAM" id="SSF46785">
    <property type="entry name" value="Winged helix' DNA-binding domain"/>
    <property type="match status" value="1"/>
</dbReference>
<evidence type="ECO:0000256" key="3">
    <source>
        <dbReference type="ARBA" id="ARBA00023163"/>
    </source>
</evidence>
<dbReference type="InterPro" id="IPR023187">
    <property type="entry name" value="Tscrpt_reg_MarR-type_CS"/>
</dbReference>
<feature type="domain" description="HTH marR-type" evidence="4">
    <location>
        <begin position="1"/>
        <end position="127"/>
    </location>
</feature>
<dbReference type="PROSITE" id="PS01117">
    <property type="entry name" value="HTH_MARR_1"/>
    <property type="match status" value="1"/>
</dbReference>
<dbReference type="PANTHER" id="PTHR42756">
    <property type="entry name" value="TRANSCRIPTIONAL REGULATOR, MARR"/>
    <property type="match status" value="1"/>
</dbReference>
<dbReference type="Gene3D" id="1.10.10.10">
    <property type="entry name" value="Winged helix-like DNA-binding domain superfamily/Winged helix DNA-binding domain"/>
    <property type="match status" value="1"/>
</dbReference>
<proteinExistence type="predicted"/>
<dbReference type="InterPro" id="IPR036390">
    <property type="entry name" value="WH_DNA-bd_sf"/>
</dbReference>
<evidence type="ECO:0000256" key="2">
    <source>
        <dbReference type="ARBA" id="ARBA00023125"/>
    </source>
</evidence>
<reference evidence="5 6" key="1">
    <citation type="submission" date="2021-10" db="EMBL/GenBank/DDBJ databases">
        <title>Lutispora strain m25 sp. nov., a thermophilic, non-spore-forming bacterium isolated from a lab-scale methanogenic bioreactor digesting anaerobic sludge.</title>
        <authorList>
            <person name="El Houari A."/>
            <person name="Mcdonald J."/>
        </authorList>
    </citation>
    <scope>NUCLEOTIDE SEQUENCE [LARGE SCALE GENOMIC DNA]</scope>
    <source>
        <strain evidence="6">m25</strain>
    </source>
</reference>
<dbReference type="PRINTS" id="PR00598">
    <property type="entry name" value="HTHMARR"/>
</dbReference>
<evidence type="ECO:0000256" key="1">
    <source>
        <dbReference type="ARBA" id="ARBA00023015"/>
    </source>
</evidence>
<dbReference type="SMART" id="SM00347">
    <property type="entry name" value="HTH_MARR"/>
    <property type="match status" value="1"/>
</dbReference>
<sequence>MKGVLRLARQIINAELEPLNLSGAEGDILFHLLTGSNKLQQEQLAEQLDIGKAAVSRVVDSLESKGYVMRVRQHEDRRAYSVFLTDKAFSVGEDIKNIYDKLYMRVRKGIADEEFIHIESLLSRVAANLQSGRDK</sequence>
<name>A0ABT1NGU8_9FIRM</name>